<dbReference type="Pfam" id="PF13458">
    <property type="entry name" value="Peripla_BP_6"/>
    <property type="match status" value="1"/>
</dbReference>
<dbReference type="EMBL" id="JBHTEB010000001">
    <property type="protein sequence ID" value="MFD0315693.1"/>
    <property type="molecule type" value="Genomic_DNA"/>
</dbReference>
<evidence type="ECO:0000259" key="4">
    <source>
        <dbReference type="Pfam" id="PF13458"/>
    </source>
</evidence>
<dbReference type="InterPro" id="IPR028081">
    <property type="entry name" value="Leu-bd"/>
</dbReference>
<dbReference type="Proteomes" id="UP001597023">
    <property type="component" value="Unassembled WGS sequence"/>
</dbReference>
<evidence type="ECO:0000313" key="5">
    <source>
        <dbReference type="EMBL" id="MFD0315693.1"/>
    </source>
</evidence>
<sequence length="461" mass="47974">MTGRPRIRSTFRLTPPQPVRAAARGVGALVACASLAVGCGVVPGVTGGSGDDTITVMTWAPTDTAATNKPGMPALAQAYARWVNSQGGINGRKLRVLLCNDHNESLAAAKCARRAVHEDVVAVLGSYSQHADSFFPILEGAGIPYIGGYGITNAEFTSPLSYPVNGGQPVLLAGLGDALAPDCGPVTLVRPDTIAGDELPAMLNSGLEAQGHEPVKDVRAAEDATEYSEQSQQALEEATADSAEQSSGTAVTDGGTGAGNAGDTAGDDAEKGCVVPALGDRTSTFMDSFRRARADFPEVRTGTVLGSADQTVVNASGGGAGPYEGAYVTGWYPVASDKRWDDMKKVVSEQAFADNRIDPADAGAQTTWIAYTVFQAVVADLGDGEVSADTVRRKLDSGFRIDTGGLTPPLRWKFQDRLASVGFPRLVNADVTLQVVRDGRLVAARKGFTDVTEILQGADVN</sequence>
<gene>
    <name evidence="5" type="ORF">ACFQZ6_15960</name>
</gene>
<dbReference type="Gene3D" id="3.40.50.2300">
    <property type="match status" value="1"/>
</dbReference>
<evidence type="ECO:0000256" key="3">
    <source>
        <dbReference type="SAM" id="MobiDB-lite"/>
    </source>
</evidence>
<accession>A0ABW2WC97</accession>
<organism evidence="5 6">
    <name type="scientific">Streptomyces flavalbus</name>
    <dbReference type="NCBI Taxonomy" id="2665155"/>
    <lineage>
        <taxon>Bacteria</taxon>
        <taxon>Bacillati</taxon>
        <taxon>Actinomycetota</taxon>
        <taxon>Actinomycetes</taxon>
        <taxon>Kitasatosporales</taxon>
        <taxon>Streptomycetaceae</taxon>
        <taxon>Streptomyces</taxon>
    </lineage>
</organism>
<dbReference type="SUPFAM" id="SSF53822">
    <property type="entry name" value="Periplasmic binding protein-like I"/>
    <property type="match status" value="1"/>
</dbReference>
<feature type="domain" description="Leucine-binding protein" evidence="4">
    <location>
        <begin position="66"/>
        <end position="403"/>
    </location>
</feature>
<evidence type="ECO:0000256" key="2">
    <source>
        <dbReference type="ARBA" id="ARBA00022729"/>
    </source>
</evidence>
<feature type="compositionally biased region" description="Basic and acidic residues" evidence="3">
    <location>
        <begin position="210"/>
        <end position="222"/>
    </location>
</feature>
<reference evidence="6" key="1">
    <citation type="journal article" date="2019" name="Int. J. Syst. Evol. Microbiol.">
        <title>The Global Catalogue of Microorganisms (GCM) 10K type strain sequencing project: providing services to taxonomists for standard genome sequencing and annotation.</title>
        <authorList>
            <consortium name="The Broad Institute Genomics Platform"/>
            <consortium name="The Broad Institute Genome Sequencing Center for Infectious Disease"/>
            <person name="Wu L."/>
            <person name="Ma J."/>
        </authorList>
    </citation>
    <scope>NUCLEOTIDE SEQUENCE [LARGE SCALE GENOMIC DNA]</scope>
    <source>
        <strain evidence="6">CGMCC 4.7400</strain>
    </source>
</reference>
<dbReference type="InterPro" id="IPR028082">
    <property type="entry name" value="Peripla_BP_I"/>
</dbReference>
<dbReference type="RefSeq" id="WP_381609213.1">
    <property type="nucleotide sequence ID" value="NZ_JBHTEB010000001.1"/>
</dbReference>
<protein>
    <submittedName>
        <fullName evidence="5">ABC transporter substrate-binding protein</fullName>
    </submittedName>
</protein>
<comment type="similarity">
    <text evidence="1">Belongs to the leucine-binding protein family.</text>
</comment>
<name>A0ABW2WC97_9ACTN</name>
<evidence type="ECO:0000256" key="1">
    <source>
        <dbReference type="ARBA" id="ARBA00010062"/>
    </source>
</evidence>
<keyword evidence="6" id="KW-1185">Reference proteome</keyword>
<evidence type="ECO:0000313" key="6">
    <source>
        <dbReference type="Proteomes" id="UP001597023"/>
    </source>
</evidence>
<feature type="region of interest" description="Disordered" evidence="3">
    <location>
        <begin position="208"/>
        <end position="270"/>
    </location>
</feature>
<proteinExistence type="inferred from homology"/>
<comment type="caution">
    <text evidence="5">The sequence shown here is derived from an EMBL/GenBank/DDBJ whole genome shotgun (WGS) entry which is preliminary data.</text>
</comment>
<keyword evidence="2" id="KW-0732">Signal</keyword>